<comment type="caution">
    <text evidence="2">The sequence shown here is derived from an EMBL/GenBank/DDBJ whole genome shotgun (WGS) entry which is preliminary data.</text>
</comment>
<evidence type="ECO:0000313" key="2">
    <source>
        <dbReference type="EMBL" id="KWV57606.1"/>
    </source>
</evidence>
<sequence>MASHGSGRATLNSLKHDLAILSTSGADWQMRIKRLAARVPDINIFGSGYVLRDAEGWQITSAGREFLRGLEAVTQDNLAPAPPPVAEAMTRAPGALIVVGHRFRNRGRVQRDPERAAAGRRRPIFDKH</sequence>
<protein>
    <submittedName>
        <fullName evidence="2">Aminoacyl-tRNA deacylase</fullName>
    </submittedName>
</protein>
<accession>A0A125Q9J8</accession>
<dbReference type="Proteomes" id="UP000057737">
    <property type="component" value="Unassembled WGS sequence"/>
</dbReference>
<dbReference type="OrthoDB" id="8140166at2"/>
<evidence type="ECO:0000256" key="1">
    <source>
        <dbReference type="SAM" id="MobiDB-lite"/>
    </source>
</evidence>
<organism evidence="2 3">
    <name type="scientific">Bradyrhizobium macuxiense</name>
    <dbReference type="NCBI Taxonomy" id="1755647"/>
    <lineage>
        <taxon>Bacteria</taxon>
        <taxon>Pseudomonadati</taxon>
        <taxon>Pseudomonadota</taxon>
        <taxon>Alphaproteobacteria</taxon>
        <taxon>Hyphomicrobiales</taxon>
        <taxon>Nitrobacteraceae</taxon>
        <taxon>Bradyrhizobium</taxon>
    </lineage>
</organism>
<gene>
    <name evidence="2" type="ORF">AS156_38470</name>
</gene>
<proteinExistence type="predicted"/>
<keyword evidence="3" id="KW-1185">Reference proteome</keyword>
<dbReference type="AlphaFoldDB" id="A0A125Q9J8"/>
<dbReference type="EMBL" id="LNCU01000041">
    <property type="protein sequence ID" value="KWV57606.1"/>
    <property type="molecule type" value="Genomic_DNA"/>
</dbReference>
<feature type="compositionally biased region" description="Basic and acidic residues" evidence="1">
    <location>
        <begin position="109"/>
        <end position="128"/>
    </location>
</feature>
<reference evidence="2 3" key="1">
    <citation type="submission" date="2015-11" db="EMBL/GenBank/DDBJ databases">
        <title>Draft Genome Sequence of the Strain BR 10303 (Bradyrhizobium sp.) isolated from nodules of Centrolobium paraense.</title>
        <authorList>
            <person name="Zelli J.E."/>
            <person name="Simoes-Araujo J.L."/>
            <person name="Barauna A.C."/>
            <person name="Silva K."/>
        </authorList>
    </citation>
    <scope>NUCLEOTIDE SEQUENCE [LARGE SCALE GENOMIC DNA]</scope>
    <source>
        <strain evidence="2 3">BR 10303</strain>
    </source>
</reference>
<evidence type="ECO:0000313" key="3">
    <source>
        <dbReference type="Proteomes" id="UP000057737"/>
    </source>
</evidence>
<name>A0A125Q9J8_9BRAD</name>
<feature type="region of interest" description="Disordered" evidence="1">
    <location>
        <begin position="107"/>
        <end position="128"/>
    </location>
</feature>